<comment type="caution">
    <text evidence="1">The sequence shown here is derived from an EMBL/GenBank/DDBJ whole genome shotgun (WGS) entry which is preliminary data.</text>
</comment>
<reference evidence="1 2" key="1">
    <citation type="submission" date="2022-03" db="EMBL/GenBank/DDBJ databases">
        <authorList>
            <person name="Macdonald S."/>
            <person name="Ahmed S."/>
            <person name="Newling K."/>
        </authorList>
    </citation>
    <scope>NUCLEOTIDE SEQUENCE [LARGE SCALE GENOMIC DNA]</scope>
</reference>
<gene>
    <name evidence="1" type="ORF">ERUC_LOCUS24735</name>
</gene>
<protein>
    <submittedName>
        <fullName evidence="1">Uncharacterized protein</fullName>
    </submittedName>
</protein>
<evidence type="ECO:0000313" key="2">
    <source>
        <dbReference type="Proteomes" id="UP001642260"/>
    </source>
</evidence>
<accession>A0ABC8KPK1</accession>
<keyword evidence="2" id="KW-1185">Reference proteome</keyword>
<organism evidence="1 2">
    <name type="scientific">Eruca vesicaria subsp. sativa</name>
    <name type="common">Garden rocket</name>
    <name type="synonym">Eruca sativa</name>
    <dbReference type="NCBI Taxonomy" id="29727"/>
    <lineage>
        <taxon>Eukaryota</taxon>
        <taxon>Viridiplantae</taxon>
        <taxon>Streptophyta</taxon>
        <taxon>Embryophyta</taxon>
        <taxon>Tracheophyta</taxon>
        <taxon>Spermatophyta</taxon>
        <taxon>Magnoliopsida</taxon>
        <taxon>eudicotyledons</taxon>
        <taxon>Gunneridae</taxon>
        <taxon>Pentapetalae</taxon>
        <taxon>rosids</taxon>
        <taxon>malvids</taxon>
        <taxon>Brassicales</taxon>
        <taxon>Brassicaceae</taxon>
        <taxon>Brassiceae</taxon>
        <taxon>Eruca</taxon>
    </lineage>
</organism>
<proteinExistence type="predicted"/>
<name>A0ABC8KPK1_ERUVS</name>
<dbReference type="AlphaFoldDB" id="A0ABC8KPK1"/>
<sequence>MAWGLQVPDLCLLCGQAVETREHDCFSIAHTLHKCHLSPPVEFEAEIRRAKRPTPNGNVALLIKPAFEASMYFIWKERNVRLHRH</sequence>
<dbReference type="Proteomes" id="UP001642260">
    <property type="component" value="Unassembled WGS sequence"/>
</dbReference>
<dbReference type="EMBL" id="CAKOAT010256265">
    <property type="protein sequence ID" value="CAH8358979.1"/>
    <property type="molecule type" value="Genomic_DNA"/>
</dbReference>
<evidence type="ECO:0000313" key="1">
    <source>
        <dbReference type="EMBL" id="CAH8358979.1"/>
    </source>
</evidence>